<sequence>MPAIYYVEEITHGRSNDELALSIRWNGAGMVINIDRNLASDVVENSLFDKYLAASLRDEEYGDVGEAGQALLDQLAPPSVSAPSDLHSVMFPQLFSFNLVTVSGELKLLLERSHQLEASETPGKGHEMATTIVGSGLPHTVFTILILA</sequence>
<dbReference type="EMBL" id="LKCW01000236">
    <property type="protein sequence ID" value="KPM35721.1"/>
    <property type="molecule type" value="Genomic_DNA"/>
</dbReference>
<evidence type="ECO:0000313" key="1">
    <source>
        <dbReference type="EMBL" id="KPM35721.1"/>
    </source>
</evidence>
<comment type="caution">
    <text evidence="1">The sequence shown here is derived from an EMBL/GenBank/DDBJ whole genome shotgun (WGS) entry which is preliminary data.</text>
</comment>
<dbReference type="Proteomes" id="UP000050424">
    <property type="component" value="Unassembled WGS sequence"/>
</dbReference>
<gene>
    <name evidence="1" type="ORF">AK830_g10835</name>
</gene>
<keyword evidence="2" id="KW-1185">Reference proteome</keyword>
<reference evidence="1 2" key="1">
    <citation type="submission" date="2015-09" db="EMBL/GenBank/DDBJ databases">
        <title>Draft genome of a European isolate of the apple canker pathogen Neonectria ditissima.</title>
        <authorList>
            <person name="Gomez-Cortecero A."/>
            <person name="Harrison R.J."/>
            <person name="Armitage A.D."/>
        </authorList>
    </citation>
    <scope>NUCLEOTIDE SEQUENCE [LARGE SCALE GENOMIC DNA]</scope>
    <source>
        <strain evidence="1 2">R09/05</strain>
    </source>
</reference>
<dbReference type="AlphaFoldDB" id="A0A0P7AER6"/>
<protein>
    <submittedName>
        <fullName evidence="1">Uncharacterized protein</fullName>
    </submittedName>
</protein>
<accession>A0A0P7AER6</accession>
<proteinExistence type="predicted"/>
<evidence type="ECO:0000313" key="2">
    <source>
        <dbReference type="Proteomes" id="UP000050424"/>
    </source>
</evidence>
<dbReference type="STRING" id="78410.A0A0P7AER6"/>
<organism evidence="1 2">
    <name type="scientific">Neonectria ditissima</name>
    <dbReference type="NCBI Taxonomy" id="78410"/>
    <lineage>
        <taxon>Eukaryota</taxon>
        <taxon>Fungi</taxon>
        <taxon>Dikarya</taxon>
        <taxon>Ascomycota</taxon>
        <taxon>Pezizomycotina</taxon>
        <taxon>Sordariomycetes</taxon>
        <taxon>Hypocreomycetidae</taxon>
        <taxon>Hypocreales</taxon>
        <taxon>Nectriaceae</taxon>
        <taxon>Neonectria</taxon>
    </lineage>
</organism>
<name>A0A0P7AER6_9HYPO</name>
<dbReference type="OrthoDB" id="4062651at2759"/>